<evidence type="ECO:0000313" key="2">
    <source>
        <dbReference type="Proteomes" id="UP001163324"/>
    </source>
</evidence>
<accession>A0ACC0VD83</accession>
<evidence type="ECO:0000313" key="1">
    <source>
        <dbReference type="EMBL" id="KAI9903847.1"/>
    </source>
</evidence>
<reference evidence="1" key="1">
    <citation type="submission" date="2022-10" db="EMBL/GenBank/DDBJ databases">
        <title>Complete Genome of Trichothecium roseum strain YXFP-22015, a Plant Pathogen Isolated from Citrus.</title>
        <authorList>
            <person name="Wang Y."/>
            <person name="Zhu L."/>
        </authorList>
    </citation>
    <scope>NUCLEOTIDE SEQUENCE</scope>
    <source>
        <strain evidence="1">YXFP-22015</strain>
    </source>
</reference>
<keyword evidence="2" id="KW-1185">Reference proteome</keyword>
<dbReference type="EMBL" id="CM047940">
    <property type="protein sequence ID" value="KAI9903847.1"/>
    <property type="molecule type" value="Genomic_DNA"/>
</dbReference>
<proteinExistence type="predicted"/>
<dbReference type="Proteomes" id="UP001163324">
    <property type="component" value="Chromosome 1"/>
</dbReference>
<organism evidence="1 2">
    <name type="scientific">Trichothecium roseum</name>
    <dbReference type="NCBI Taxonomy" id="47278"/>
    <lineage>
        <taxon>Eukaryota</taxon>
        <taxon>Fungi</taxon>
        <taxon>Dikarya</taxon>
        <taxon>Ascomycota</taxon>
        <taxon>Pezizomycotina</taxon>
        <taxon>Sordariomycetes</taxon>
        <taxon>Hypocreomycetidae</taxon>
        <taxon>Hypocreales</taxon>
        <taxon>Hypocreales incertae sedis</taxon>
        <taxon>Trichothecium</taxon>
    </lineage>
</organism>
<protein>
    <submittedName>
        <fullName evidence="1">Uncharacterized protein</fullName>
    </submittedName>
</protein>
<name>A0ACC0VD83_9HYPO</name>
<comment type="caution">
    <text evidence="1">The sequence shown here is derived from an EMBL/GenBank/DDBJ whole genome shotgun (WGS) entry which is preliminary data.</text>
</comment>
<sequence length="345" mass="37883">MASEKARVLLVGGGGVGAMAAYALEMGGKAEVTAVLRSNYSVVKERGFDIDSFQWGHDIKGWRPTEILPKVPDVAGSGMKPFDYLLVTTKNIPDVSPSVADIIAPAVTPGHTAIILSQNGLNIENPVIARFPTNPVISSISRLGVAETSHGKILHEDSDSQTIGPFANPNVPFERAEELSKKYVELYSAAGRVKVLYEADVQFTRWKKLLYNASYNTVCTVLRMDTTRMRVSRHVVDDLIRPIMLEIVSAAKACGTHLPPDLVETLIRHDPTDVINKPSMLQDVEKGNYLELEIIVGEPLKEGEARGVSMPVLRTIYGILKGLQLHIKEAKGVWEPKFAEDNPYQ</sequence>
<gene>
    <name evidence="1" type="ORF">N3K66_000376</name>
</gene>